<evidence type="ECO:0000313" key="2">
    <source>
        <dbReference type="Proteomes" id="UP001175353"/>
    </source>
</evidence>
<gene>
    <name evidence="1" type="ORF">LTR91_018000</name>
</gene>
<protein>
    <submittedName>
        <fullName evidence="1">Uncharacterized protein</fullName>
    </submittedName>
</protein>
<evidence type="ECO:0000313" key="1">
    <source>
        <dbReference type="EMBL" id="KAK0965429.1"/>
    </source>
</evidence>
<proteinExistence type="predicted"/>
<keyword evidence="2" id="KW-1185">Reference proteome</keyword>
<name>A0AAN6HDD5_9PEZI</name>
<organism evidence="1 2">
    <name type="scientific">Friedmanniomyces endolithicus</name>
    <dbReference type="NCBI Taxonomy" id="329885"/>
    <lineage>
        <taxon>Eukaryota</taxon>
        <taxon>Fungi</taxon>
        <taxon>Dikarya</taxon>
        <taxon>Ascomycota</taxon>
        <taxon>Pezizomycotina</taxon>
        <taxon>Dothideomycetes</taxon>
        <taxon>Dothideomycetidae</taxon>
        <taxon>Mycosphaerellales</taxon>
        <taxon>Teratosphaeriaceae</taxon>
        <taxon>Friedmanniomyces</taxon>
    </lineage>
</organism>
<accession>A0AAN6HDD5</accession>
<dbReference type="Proteomes" id="UP001175353">
    <property type="component" value="Unassembled WGS sequence"/>
</dbReference>
<dbReference type="AlphaFoldDB" id="A0AAN6HDD5"/>
<dbReference type="EMBL" id="JAUJLE010000244">
    <property type="protein sequence ID" value="KAK0965429.1"/>
    <property type="molecule type" value="Genomic_DNA"/>
</dbReference>
<comment type="caution">
    <text evidence="1">The sequence shown here is derived from an EMBL/GenBank/DDBJ whole genome shotgun (WGS) entry which is preliminary data.</text>
</comment>
<sequence>MARYGICIADFAAARVRISHLAGYLGLCNCKDLENVVFANETVLGCLQRLLTIHWSNFGIVVAGQGLDRDGSVKAMEIAFEVTRMFEYLNQAFFMQSEVDADDEPSIGQFPRHSNTHQRMYLLFLREASKAIYALPEVFTGAFPDCTLQVYVGCQAKDLHRFAALYYFYKQKVTRSAEQTLKPRTVQQGLPKLPIVCSSRQGLANSLEMAARNAQAFERLSWVDVCDDNMLQRMAAAMYSPSEESEDEGRDGAVSLCTSTVFLRDSIPELSEAGQHRLMRFIASHAQVLFERVEHCNKLFTPSSDTVTKHQARVTHNEAALVAGCAEQELLDESSRKQFVAM</sequence>
<reference evidence="1" key="1">
    <citation type="submission" date="2023-06" db="EMBL/GenBank/DDBJ databases">
        <title>Black Yeasts Isolated from many extreme environments.</title>
        <authorList>
            <person name="Coleine C."/>
            <person name="Stajich J.E."/>
            <person name="Selbmann L."/>
        </authorList>
    </citation>
    <scope>NUCLEOTIDE SEQUENCE</scope>
    <source>
        <strain evidence="1">CCFEE 5200</strain>
    </source>
</reference>